<protein>
    <recommendedName>
        <fullName evidence="6">Tetratricopeptide repeat protein</fullName>
    </recommendedName>
</protein>
<organism evidence="4 5">
    <name type="scientific">Amycolatopsis alba DSM 44262</name>
    <dbReference type="NCBI Taxonomy" id="1125972"/>
    <lineage>
        <taxon>Bacteria</taxon>
        <taxon>Bacillati</taxon>
        <taxon>Actinomycetota</taxon>
        <taxon>Actinomycetes</taxon>
        <taxon>Pseudonocardiales</taxon>
        <taxon>Pseudonocardiaceae</taxon>
        <taxon>Amycolatopsis</taxon>
    </lineage>
</organism>
<keyword evidence="5" id="KW-1185">Reference proteome</keyword>
<keyword evidence="2 3" id="KW-0802">TPR repeat</keyword>
<evidence type="ECO:0000313" key="5">
    <source>
        <dbReference type="Proteomes" id="UP000215563"/>
    </source>
</evidence>
<reference evidence="4 5" key="1">
    <citation type="submission" date="2017-07" db="EMBL/GenBank/DDBJ databases">
        <title>Amycolatopsis alba DSM 44262 Genome sequencing and assembly.</title>
        <authorList>
            <person name="Kaur N."/>
            <person name="Mayilraj S."/>
        </authorList>
    </citation>
    <scope>NUCLEOTIDE SEQUENCE [LARGE SCALE GENOMIC DNA]</scope>
    <source>
        <strain evidence="4 5">DSM 44262</strain>
    </source>
</reference>
<dbReference type="PROSITE" id="PS50005">
    <property type="entry name" value="TPR"/>
    <property type="match status" value="1"/>
</dbReference>
<dbReference type="InterPro" id="IPR013105">
    <property type="entry name" value="TPR_2"/>
</dbReference>
<evidence type="ECO:0000256" key="3">
    <source>
        <dbReference type="PROSITE-ProRule" id="PRU00339"/>
    </source>
</evidence>
<dbReference type="SUPFAM" id="SSF81901">
    <property type="entry name" value="HCP-like"/>
    <property type="match status" value="1"/>
</dbReference>
<dbReference type="AlphaFoldDB" id="A0A229RTI1"/>
<dbReference type="RefSeq" id="WP_020634794.1">
    <property type="nucleotide sequence ID" value="NZ_KB913032.1"/>
</dbReference>
<proteinExistence type="predicted"/>
<evidence type="ECO:0000313" key="4">
    <source>
        <dbReference type="EMBL" id="OXM49694.1"/>
    </source>
</evidence>
<dbReference type="Pfam" id="PF13181">
    <property type="entry name" value="TPR_8"/>
    <property type="match status" value="1"/>
</dbReference>
<dbReference type="PANTHER" id="PTHR12558">
    <property type="entry name" value="CELL DIVISION CYCLE 16,23,27"/>
    <property type="match status" value="1"/>
</dbReference>
<dbReference type="OrthoDB" id="3623494at2"/>
<gene>
    <name evidence="4" type="ORF">CFP75_18155</name>
</gene>
<name>A0A229RTI1_AMYAL</name>
<evidence type="ECO:0000256" key="2">
    <source>
        <dbReference type="ARBA" id="ARBA00022803"/>
    </source>
</evidence>
<dbReference type="InterPro" id="IPR011990">
    <property type="entry name" value="TPR-like_helical_dom_sf"/>
</dbReference>
<keyword evidence="1" id="KW-0677">Repeat</keyword>
<dbReference type="Proteomes" id="UP000215563">
    <property type="component" value="Unassembled WGS sequence"/>
</dbReference>
<dbReference type="PANTHER" id="PTHR12558:SF13">
    <property type="entry name" value="CELL DIVISION CYCLE PROTEIN 27 HOMOLOG"/>
    <property type="match status" value="1"/>
</dbReference>
<dbReference type="SMART" id="SM00028">
    <property type="entry name" value="TPR"/>
    <property type="match status" value="3"/>
</dbReference>
<comment type="caution">
    <text evidence="4">The sequence shown here is derived from an EMBL/GenBank/DDBJ whole genome shotgun (WGS) entry which is preliminary data.</text>
</comment>
<evidence type="ECO:0000256" key="1">
    <source>
        <dbReference type="ARBA" id="ARBA00022737"/>
    </source>
</evidence>
<accession>A0A229RTI1</accession>
<dbReference type="Gene3D" id="1.25.40.10">
    <property type="entry name" value="Tetratricopeptide repeat domain"/>
    <property type="match status" value="2"/>
</dbReference>
<sequence length="284" mass="31356">MTSHNDIGALTAQAAALRDEDCHKEAVPILRAAIAAREPDADRILALTLKEINDLEGAKQVLIDAVAKGQAHLASLLGDIADDLEDDELAESSYRQAIDAGDTGALNDYGVFLRSRERYDEAIDVLRRAIAGGDNLAAANLVSLYFDDLEELDKAEELALRYLSKDHPSTYVALANVYAEQDRLDEAEEKFREALALDANKVHQNYALFLWGKREDLAGAEQEFRLAQDNDEPGWGFELGSFLIEQDRNDEARDVLAWAASWGDVVAAELLEEIDPDGEVEVDR</sequence>
<dbReference type="Pfam" id="PF07719">
    <property type="entry name" value="TPR_2"/>
    <property type="match status" value="1"/>
</dbReference>
<feature type="repeat" description="TPR" evidence="3">
    <location>
        <begin position="168"/>
        <end position="201"/>
    </location>
</feature>
<dbReference type="InterPro" id="IPR019734">
    <property type="entry name" value="TPR_rpt"/>
</dbReference>
<dbReference type="EMBL" id="NMQU01000047">
    <property type="protein sequence ID" value="OXM49694.1"/>
    <property type="molecule type" value="Genomic_DNA"/>
</dbReference>
<evidence type="ECO:0008006" key="6">
    <source>
        <dbReference type="Google" id="ProtNLM"/>
    </source>
</evidence>